<keyword evidence="4" id="KW-0472">Membrane</keyword>
<feature type="repeat" description="TPR" evidence="3">
    <location>
        <begin position="541"/>
        <end position="574"/>
    </location>
</feature>
<feature type="repeat" description="TPR" evidence="3">
    <location>
        <begin position="473"/>
        <end position="506"/>
    </location>
</feature>
<dbReference type="Pfam" id="PF13432">
    <property type="entry name" value="TPR_16"/>
    <property type="match status" value="2"/>
</dbReference>
<feature type="transmembrane region" description="Helical" evidence="4">
    <location>
        <begin position="155"/>
        <end position="183"/>
    </location>
</feature>
<sequence length="591" mass="65651">MLVFLTAAVYAQVAGHRFVSFDDTQYLTANPNMSQGLTPDSVRWAFTSLYASNWHPLTWISHLIDVQLWGMAPAGHHLTNLALHIVAALLLLFFLYRATEAFWRSWLVAALFALHPLHVESVAWAAERKDVLSALFCFLTLILYRRYASRPGVTAYLLALGAYLCGLFAKPMLVTLPIMLALVDYWPLKRFELSGGVRTCWPRLKPLILEKVPFLAAALASSLITVAAQQRGGSVMDLQRIPVFPRLENSVVSYAAYLAKTVWPADLAVYYPFSAELPWWQIAGGLCFLVLTSYLVLRFGSRFRYLPVGWFWYLVTLLPVIGLVQVGGQAMADRYSYLPLVGIFVMASWGLGELGEKRQLQRWVLPAAAALVLAVFSALTWHQVGYWKDSITLYRHTVQATRDNNIILDNLGVELLEKGDLAGAIESHLASLRINPQFATAHYNLGVALDTKGDFAGAVREYQTVLRLNPNHFEAFNNLGYDLQQLGALPEAILAFERACQLRPELTMPRIALGTALVGVGDLPQAVAVFREVLQMAPGDVKARSNLGVALARQGNLAEASREFEAVLQLNPQDSVARQNLQRAQAQLKGK</sequence>
<dbReference type="InterPro" id="IPR011990">
    <property type="entry name" value="TPR-like_helical_dom_sf"/>
</dbReference>
<feature type="transmembrane region" description="Helical" evidence="4">
    <location>
        <begin position="309"/>
        <end position="328"/>
    </location>
</feature>
<dbReference type="InterPro" id="IPR052346">
    <property type="entry name" value="O-mannosyl-transferase_TMTC"/>
</dbReference>
<keyword evidence="6" id="KW-1185">Reference proteome</keyword>
<protein>
    <submittedName>
        <fullName evidence="5">O-GlcNAc transferase</fullName>
    </submittedName>
</protein>
<evidence type="ECO:0000256" key="3">
    <source>
        <dbReference type="PROSITE-ProRule" id="PRU00339"/>
    </source>
</evidence>
<feature type="transmembrane region" description="Helical" evidence="4">
    <location>
        <begin position="334"/>
        <end position="351"/>
    </location>
</feature>
<dbReference type="Gene3D" id="1.25.40.10">
    <property type="entry name" value="Tetratricopeptide repeat domain"/>
    <property type="match status" value="3"/>
</dbReference>
<dbReference type="PANTHER" id="PTHR44227:SF3">
    <property type="entry name" value="PROTEIN O-MANNOSYL-TRANSFERASE TMTC4"/>
    <property type="match status" value="1"/>
</dbReference>
<keyword evidence="4" id="KW-1133">Transmembrane helix</keyword>
<dbReference type="RefSeq" id="WP_183355546.1">
    <property type="nucleotide sequence ID" value="NZ_BLXX01000010.1"/>
</dbReference>
<feature type="repeat" description="TPR" evidence="3">
    <location>
        <begin position="439"/>
        <end position="472"/>
    </location>
</feature>
<feature type="repeat" description="TPR" evidence="3">
    <location>
        <begin position="507"/>
        <end position="540"/>
    </location>
</feature>
<name>A0A6V8ML16_9BACT</name>
<evidence type="ECO:0000256" key="4">
    <source>
        <dbReference type="SAM" id="Phobius"/>
    </source>
</evidence>
<keyword evidence="2 3" id="KW-0802">TPR repeat</keyword>
<evidence type="ECO:0000256" key="1">
    <source>
        <dbReference type="ARBA" id="ARBA00022737"/>
    </source>
</evidence>
<reference evidence="6" key="1">
    <citation type="submission" date="2020-06" db="EMBL/GenBank/DDBJ databases">
        <title>Draft genomic sequence of Geomonas sp. Red330.</title>
        <authorList>
            <person name="Itoh H."/>
            <person name="Zhenxing X."/>
            <person name="Ushijima N."/>
            <person name="Masuda Y."/>
            <person name="Shiratori Y."/>
            <person name="Senoo K."/>
        </authorList>
    </citation>
    <scope>NUCLEOTIDE SEQUENCE [LARGE SCALE GENOMIC DNA]</scope>
    <source>
        <strain evidence="6">Red330</strain>
    </source>
</reference>
<feature type="transmembrane region" description="Helical" evidence="4">
    <location>
        <begin position="81"/>
        <end position="99"/>
    </location>
</feature>
<feature type="transmembrane region" description="Helical" evidence="4">
    <location>
        <begin position="363"/>
        <end position="381"/>
    </location>
</feature>
<dbReference type="PROSITE" id="PS50293">
    <property type="entry name" value="TPR_REGION"/>
    <property type="match status" value="1"/>
</dbReference>
<proteinExistence type="predicted"/>
<keyword evidence="5" id="KW-0808">Transferase</keyword>
<evidence type="ECO:0000313" key="5">
    <source>
        <dbReference type="EMBL" id="GFO60731.1"/>
    </source>
</evidence>
<evidence type="ECO:0000313" key="6">
    <source>
        <dbReference type="Proteomes" id="UP000556026"/>
    </source>
</evidence>
<dbReference type="EMBL" id="BLXX01000010">
    <property type="protein sequence ID" value="GFO60731.1"/>
    <property type="molecule type" value="Genomic_DNA"/>
</dbReference>
<keyword evidence="1" id="KW-0677">Repeat</keyword>
<dbReference type="InterPro" id="IPR019734">
    <property type="entry name" value="TPR_rpt"/>
</dbReference>
<feature type="transmembrane region" description="Helical" evidence="4">
    <location>
        <begin position="279"/>
        <end position="297"/>
    </location>
</feature>
<dbReference type="AlphaFoldDB" id="A0A6V8ML16"/>
<dbReference type="SMART" id="SM00028">
    <property type="entry name" value="TPR"/>
    <property type="match status" value="5"/>
</dbReference>
<dbReference type="SUPFAM" id="SSF48452">
    <property type="entry name" value="TPR-like"/>
    <property type="match status" value="1"/>
</dbReference>
<gene>
    <name evidence="5" type="primary">ogt_4</name>
    <name evidence="5" type="ORF">GMST_30560</name>
</gene>
<evidence type="ECO:0000256" key="2">
    <source>
        <dbReference type="ARBA" id="ARBA00022803"/>
    </source>
</evidence>
<comment type="caution">
    <text evidence="5">The sequence shown here is derived from an EMBL/GenBank/DDBJ whole genome shotgun (WGS) entry which is preliminary data.</text>
</comment>
<keyword evidence="4" id="KW-0812">Transmembrane</keyword>
<dbReference type="PROSITE" id="PS50005">
    <property type="entry name" value="TPR"/>
    <property type="match status" value="4"/>
</dbReference>
<dbReference type="Proteomes" id="UP000556026">
    <property type="component" value="Unassembled WGS sequence"/>
</dbReference>
<dbReference type="GO" id="GO:0016740">
    <property type="term" value="F:transferase activity"/>
    <property type="evidence" value="ECO:0007669"/>
    <property type="project" value="UniProtKB-KW"/>
</dbReference>
<organism evidence="5 6">
    <name type="scientific">Geomonas silvestris</name>
    <dbReference type="NCBI Taxonomy" id="2740184"/>
    <lineage>
        <taxon>Bacteria</taxon>
        <taxon>Pseudomonadati</taxon>
        <taxon>Thermodesulfobacteriota</taxon>
        <taxon>Desulfuromonadia</taxon>
        <taxon>Geobacterales</taxon>
        <taxon>Geobacteraceae</taxon>
        <taxon>Geomonas</taxon>
    </lineage>
</organism>
<accession>A0A6V8ML16</accession>
<dbReference type="PANTHER" id="PTHR44227">
    <property type="match status" value="1"/>
</dbReference>